<accession>R9GMS7</accession>
<name>R9GMS7_9SPHI</name>
<evidence type="ECO:0000313" key="1">
    <source>
        <dbReference type="EMBL" id="EOR93011.1"/>
    </source>
</evidence>
<gene>
    <name evidence="1" type="ORF">ADIARSV_3811</name>
</gene>
<reference evidence="1 2" key="1">
    <citation type="journal article" date="2013" name="Genome Announc.">
        <title>Draft Genome Sequence of Arcticibacter svalbardensis Strain MN12-7T, a Member of the Family Sphingobacteriaceae Isolated from an Arctic Soil Sample.</title>
        <authorList>
            <person name="Shivaji S."/>
            <person name="Ara S."/>
            <person name="Prasad S."/>
            <person name="Manasa B.P."/>
            <person name="Begum Z."/>
            <person name="Singh A."/>
            <person name="Kumar Pinnaka A."/>
        </authorList>
    </citation>
    <scope>NUCLEOTIDE SEQUENCE [LARGE SCALE GENOMIC DNA]</scope>
    <source>
        <strain evidence="1 2">MN12-7</strain>
    </source>
</reference>
<dbReference type="STRING" id="1150600.ADIARSV_3811"/>
<dbReference type="Proteomes" id="UP000014174">
    <property type="component" value="Unassembled WGS sequence"/>
</dbReference>
<proteinExistence type="predicted"/>
<sequence>MSALKEIYSPVFYDRLAKVLENNIPSFNTNRFLSKVFISAFQNMELKERMRHTTLVLHEFMPESYPDAVQLIFNIIEDYRNQGQGEGLAFIFLPD</sequence>
<comment type="caution">
    <text evidence="1">The sequence shown here is derived from an EMBL/GenBank/DDBJ whole genome shotgun (WGS) entry which is preliminary data.</text>
</comment>
<dbReference type="RefSeq" id="WP_016197036.1">
    <property type="nucleotide sequence ID" value="NZ_AQPN01000136.1"/>
</dbReference>
<keyword evidence="2" id="KW-1185">Reference proteome</keyword>
<organism evidence="1 2">
    <name type="scientific">Arcticibacter svalbardensis MN12-7</name>
    <dbReference type="NCBI Taxonomy" id="1150600"/>
    <lineage>
        <taxon>Bacteria</taxon>
        <taxon>Pseudomonadati</taxon>
        <taxon>Bacteroidota</taxon>
        <taxon>Sphingobacteriia</taxon>
        <taxon>Sphingobacteriales</taxon>
        <taxon>Sphingobacteriaceae</taxon>
        <taxon>Arcticibacter</taxon>
    </lineage>
</organism>
<protein>
    <submittedName>
        <fullName evidence="1">HEAT domain containing protein</fullName>
    </submittedName>
</protein>
<dbReference type="EMBL" id="AQPN01000136">
    <property type="protein sequence ID" value="EOR93011.1"/>
    <property type="molecule type" value="Genomic_DNA"/>
</dbReference>
<evidence type="ECO:0000313" key="2">
    <source>
        <dbReference type="Proteomes" id="UP000014174"/>
    </source>
</evidence>
<dbReference type="AlphaFoldDB" id="R9GMS7"/>
<dbReference type="eggNOG" id="COG4335">
    <property type="taxonomic scope" value="Bacteria"/>
</dbReference>